<dbReference type="InterPro" id="IPR020894">
    <property type="entry name" value="Cadherin_CS"/>
</dbReference>
<evidence type="ECO:0000313" key="14">
    <source>
        <dbReference type="EMBL" id="JAP60529.1"/>
    </source>
</evidence>
<evidence type="ECO:0000256" key="4">
    <source>
        <dbReference type="ARBA" id="ARBA00022729"/>
    </source>
</evidence>
<evidence type="ECO:0000256" key="10">
    <source>
        <dbReference type="ARBA" id="ARBA00023180"/>
    </source>
</evidence>
<organism evidence="14">
    <name type="scientific">Schistocephalus solidus</name>
    <name type="common">Tapeworm</name>
    <dbReference type="NCBI Taxonomy" id="70667"/>
    <lineage>
        <taxon>Eukaryota</taxon>
        <taxon>Metazoa</taxon>
        <taxon>Spiralia</taxon>
        <taxon>Lophotrochozoa</taxon>
        <taxon>Platyhelminthes</taxon>
        <taxon>Cestoda</taxon>
        <taxon>Eucestoda</taxon>
        <taxon>Diphyllobothriidea</taxon>
        <taxon>Diphyllobothriidae</taxon>
        <taxon>Schistocephalus</taxon>
    </lineage>
</organism>
<evidence type="ECO:0000256" key="9">
    <source>
        <dbReference type="ARBA" id="ARBA00023136"/>
    </source>
</evidence>
<keyword evidence="9" id="KW-0472">Membrane</keyword>
<dbReference type="FunFam" id="2.60.40.60:FF:000020">
    <property type="entry name" value="Dachsous cadherin-related 1b"/>
    <property type="match status" value="1"/>
</dbReference>
<keyword evidence="7" id="KW-0130">Cell adhesion</keyword>
<feature type="domain" description="Cadherin" evidence="13">
    <location>
        <begin position="238"/>
        <end position="358"/>
    </location>
</feature>
<evidence type="ECO:0000256" key="6">
    <source>
        <dbReference type="ARBA" id="ARBA00022837"/>
    </source>
</evidence>
<dbReference type="PANTHER" id="PTHR24025">
    <property type="entry name" value="DESMOGLEIN FAMILY MEMBER"/>
    <property type="match status" value="1"/>
</dbReference>
<feature type="signal peptide" evidence="12">
    <location>
        <begin position="1"/>
        <end position="31"/>
    </location>
</feature>
<dbReference type="GO" id="GO:0007156">
    <property type="term" value="P:homophilic cell adhesion via plasma membrane adhesion molecules"/>
    <property type="evidence" value="ECO:0007669"/>
    <property type="project" value="InterPro"/>
</dbReference>
<keyword evidence="3" id="KW-0812">Transmembrane</keyword>
<dbReference type="SUPFAM" id="SSF49313">
    <property type="entry name" value="Cadherin-like"/>
    <property type="match status" value="5"/>
</dbReference>
<evidence type="ECO:0000256" key="3">
    <source>
        <dbReference type="ARBA" id="ARBA00022692"/>
    </source>
</evidence>
<feature type="chain" id="PRO_5006866701" description="Cadherin domain-containing protein" evidence="12">
    <location>
        <begin position="32"/>
        <end position="889"/>
    </location>
</feature>
<feature type="domain" description="Cadherin" evidence="13">
    <location>
        <begin position="479"/>
        <end position="606"/>
    </location>
</feature>
<dbReference type="InterPro" id="IPR002126">
    <property type="entry name" value="Cadherin-like_dom"/>
</dbReference>
<dbReference type="InterPro" id="IPR015919">
    <property type="entry name" value="Cadherin-like_sf"/>
</dbReference>
<dbReference type="PROSITE" id="PS50268">
    <property type="entry name" value="CADHERIN_2"/>
    <property type="match status" value="5"/>
</dbReference>
<dbReference type="PANTHER" id="PTHR24025:SF31">
    <property type="entry name" value="NEURAL-CADHERIN"/>
    <property type="match status" value="1"/>
</dbReference>
<keyword evidence="2" id="KW-1003">Cell membrane</keyword>
<evidence type="ECO:0000259" key="13">
    <source>
        <dbReference type="PROSITE" id="PS50268"/>
    </source>
</evidence>
<dbReference type="GO" id="GO:0005886">
    <property type="term" value="C:plasma membrane"/>
    <property type="evidence" value="ECO:0007669"/>
    <property type="project" value="UniProtKB-SubCell"/>
</dbReference>
<evidence type="ECO:0000256" key="7">
    <source>
        <dbReference type="ARBA" id="ARBA00022889"/>
    </source>
</evidence>
<dbReference type="SMART" id="SM00112">
    <property type="entry name" value="CA"/>
    <property type="match status" value="5"/>
</dbReference>
<feature type="domain" description="Cadherin" evidence="13">
    <location>
        <begin position="359"/>
        <end position="466"/>
    </location>
</feature>
<protein>
    <recommendedName>
        <fullName evidence="13">Cadherin domain-containing protein</fullName>
    </recommendedName>
</protein>
<name>A0A0V0J4I1_SCHSO</name>
<reference evidence="14" key="1">
    <citation type="submission" date="2016-01" db="EMBL/GenBank/DDBJ databases">
        <title>Reference transcriptome for the parasite Schistocephalus solidus: insights into the molecular evolution of parasitism.</title>
        <authorList>
            <person name="Hebert F.O."/>
            <person name="Grambauer S."/>
            <person name="Barber I."/>
            <person name="Landry C.R."/>
            <person name="Aubin-Horth N."/>
        </authorList>
    </citation>
    <scope>NUCLEOTIDE SEQUENCE</scope>
</reference>
<accession>A0A0V0J4I1</accession>
<dbReference type="PRINTS" id="PR00205">
    <property type="entry name" value="CADHERIN"/>
</dbReference>
<evidence type="ECO:0000256" key="12">
    <source>
        <dbReference type="SAM" id="SignalP"/>
    </source>
</evidence>
<keyword evidence="5" id="KW-0677">Repeat</keyword>
<gene>
    <name evidence="14" type="ORF">TR91058</name>
</gene>
<feature type="domain" description="Cadherin" evidence="13">
    <location>
        <begin position="607"/>
        <end position="710"/>
    </location>
</feature>
<keyword evidence="4 12" id="KW-0732">Signal</keyword>
<evidence type="ECO:0000256" key="5">
    <source>
        <dbReference type="ARBA" id="ARBA00022737"/>
    </source>
</evidence>
<dbReference type="FunFam" id="2.60.40.60:FF:000005">
    <property type="entry name" value="Protocadherin 9"/>
    <property type="match status" value="1"/>
</dbReference>
<dbReference type="InterPro" id="IPR050971">
    <property type="entry name" value="Cadherin-domain_protein"/>
</dbReference>
<dbReference type="GO" id="GO:0005911">
    <property type="term" value="C:cell-cell junction"/>
    <property type="evidence" value="ECO:0007669"/>
    <property type="project" value="TreeGrafter"/>
</dbReference>
<keyword evidence="6 11" id="KW-0106">Calcium</keyword>
<evidence type="ECO:0000256" key="8">
    <source>
        <dbReference type="ARBA" id="ARBA00022989"/>
    </source>
</evidence>
<dbReference type="PROSITE" id="PS00232">
    <property type="entry name" value="CADHERIN_1"/>
    <property type="match status" value="4"/>
</dbReference>
<proteinExistence type="predicted"/>
<dbReference type="EMBL" id="GEEE01002696">
    <property type="protein sequence ID" value="JAP60529.1"/>
    <property type="molecule type" value="Transcribed_RNA"/>
</dbReference>
<comment type="subcellular location">
    <subcellularLocation>
        <location evidence="1">Cell membrane</location>
        <topology evidence="1">Single-pass type I membrane protein</topology>
    </subcellularLocation>
</comment>
<feature type="domain" description="Cadherin" evidence="13">
    <location>
        <begin position="710"/>
        <end position="875"/>
    </location>
</feature>
<dbReference type="Gene3D" id="2.60.40.60">
    <property type="entry name" value="Cadherins"/>
    <property type="match status" value="6"/>
</dbReference>
<keyword evidence="10" id="KW-0325">Glycoprotein</keyword>
<dbReference type="Pfam" id="PF00028">
    <property type="entry name" value="Cadherin"/>
    <property type="match status" value="3"/>
</dbReference>
<dbReference type="CDD" id="cd11304">
    <property type="entry name" value="Cadherin_repeat"/>
    <property type="match status" value="5"/>
</dbReference>
<evidence type="ECO:0000256" key="11">
    <source>
        <dbReference type="PROSITE-ProRule" id="PRU00043"/>
    </source>
</evidence>
<dbReference type="AlphaFoldDB" id="A0A0V0J4I1"/>
<dbReference type="GO" id="GO:0005509">
    <property type="term" value="F:calcium ion binding"/>
    <property type="evidence" value="ECO:0007669"/>
    <property type="project" value="UniProtKB-UniRule"/>
</dbReference>
<evidence type="ECO:0000256" key="1">
    <source>
        <dbReference type="ARBA" id="ARBA00004251"/>
    </source>
</evidence>
<evidence type="ECO:0000256" key="2">
    <source>
        <dbReference type="ARBA" id="ARBA00022475"/>
    </source>
</evidence>
<keyword evidence="8" id="KW-1133">Transmembrane helix</keyword>
<sequence>MRRRRGYSALSTKKLYVVLLLLCVLATPNLGSVHTVSGFTSASNPLKAMRIIVFINEEIPINSTIFTFDQLIQLSKLYLQKDLYTIILDWTQEQNINEMLRNEPAIDQNMRWTDCQSTSQFFQVDEDGRVRVTRRIDFEDETFLRSGCSKSNDLKDVISKFITTPEEFTTTVADEENVVTFIQQRSSHPSAYCCMDFNLTSADKEKCQFRIEICVADVNDNAPFWPVEGANSLKKYKTKETLSFEISEGTDVGERFSIPPALDLDSSLAGLTNYAIWPPLEEFKVDGGASDLEDRPPGIGKGLSSGELSLVLTKKLDRELKDFYSFTLVATDLGMKPLNGSIRVIVNVLDENDNSPLFSQSDYEVTVSEGTIPYTRIFQVHATDADIGQNAVIEYKLSPLNEPNTVRMVKLDPHSGWLRIEWKLDFEKQKSFLVTIEAHDLGQPPRHSACQVRITVLDENDNAPKILFEPGSLTNYALVPENEEAGRIVAVFTATDEDSEENGQVDCFISSVSANGFDGEKRQSPNDISILMTSGEVIVNKFFELEKIELPFSTVYQLRTATTLDREAADRYRVGVTCSDKGTPPQKMTGYIVVRVLDVNDFAPSFSKTHYIFSLPEDQPLNSTVFNLTAMDQDEDKNSAVEYKLVGAHAHFFAINADTGMVKLQQSLDRESQSQLNLAVIASDKGIPAQTASADITVVVTDVNDNAPAVTSKMAFSVFENHSAVTPIGTLTASDPDTGLNGKFFFKQLSVNPCICRGAAKQTRSMGKSPLTDDGLCTWTSEIAKDCDSAITRDSFRRCGQQATVPHSSWIGKEYQRFLVTENGRIYLRFSDLDRETAPIYLLHLAVVDRGVLPRVSHFCATVIVEDVNDCNPKFIFPVLNNNSVTVFL</sequence>